<name>A0AAP5UW61_9BURK</name>
<protein>
    <submittedName>
        <fullName evidence="5">Methyl-accepting chemotaxis protein</fullName>
    </submittedName>
</protein>
<feature type="domain" description="Methyl-accepting transducer" evidence="4">
    <location>
        <begin position="52"/>
        <end position="101"/>
    </location>
</feature>
<dbReference type="GO" id="GO:0005886">
    <property type="term" value="C:plasma membrane"/>
    <property type="evidence" value="ECO:0007669"/>
    <property type="project" value="TreeGrafter"/>
</dbReference>
<evidence type="ECO:0000256" key="3">
    <source>
        <dbReference type="PROSITE-ProRule" id="PRU00284"/>
    </source>
</evidence>
<dbReference type="GO" id="GO:0007165">
    <property type="term" value="P:signal transduction"/>
    <property type="evidence" value="ECO:0007669"/>
    <property type="project" value="UniProtKB-KW"/>
</dbReference>
<accession>A0AAP5UW61</accession>
<dbReference type="EMBL" id="JANSLM010000004">
    <property type="protein sequence ID" value="MDT8838649.1"/>
    <property type="molecule type" value="Genomic_DNA"/>
</dbReference>
<organism evidence="5 6">
    <name type="scientific">Paraburkholderia fungorum</name>
    <dbReference type="NCBI Taxonomy" id="134537"/>
    <lineage>
        <taxon>Bacteria</taxon>
        <taxon>Pseudomonadati</taxon>
        <taxon>Pseudomonadota</taxon>
        <taxon>Betaproteobacteria</taxon>
        <taxon>Burkholderiales</taxon>
        <taxon>Burkholderiaceae</taxon>
        <taxon>Paraburkholderia</taxon>
    </lineage>
</organism>
<dbReference type="RefSeq" id="WP_260332078.1">
    <property type="nucleotide sequence ID" value="NZ_CAKZHR010000022.1"/>
</dbReference>
<dbReference type="Gene3D" id="1.10.287.950">
    <property type="entry name" value="Methyl-accepting chemotaxis protein"/>
    <property type="match status" value="1"/>
</dbReference>
<gene>
    <name evidence="5" type="ORF">ParKJ_14630</name>
</gene>
<evidence type="ECO:0000256" key="2">
    <source>
        <dbReference type="ARBA" id="ARBA00029447"/>
    </source>
</evidence>
<evidence type="ECO:0000313" key="5">
    <source>
        <dbReference type="EMBL" id="MDT8838649.1"/>
    </source>
</evidence>
<comment type="similarity">
    <text evidence="2">Belongs to the methyl-accepting chemotaxis (MCP) protein family.</text>
</comment>
<comment type="caution">
    <text evidence="5">The sequence shown here is derived from an EMBL/GenBank/DDBJ whole genome shotgun (WGS) entry which is preliminary data.</text>
</comment>
<dbReference type="Gene3D" id="3.30.450.20">
    <property type="entry name" value="PAS domain"/>
    <property type="match status" value="1"/>
</dbReference>
<dbReference type="Proteomes" id="UP001246473">
    <property type="component" value="Unassembled WGS sequence"/>
</dbReference>
<dbReference type="GO" id="GO:0006935">
    <property type="term" value="P:chemotaxis"/>
    <property type="evidence" value="ECO:0007669"/>
    <property type="project" value="UniProtKB-KW"/>
</dbReference>
<dbReference type="PRINTS" id="PR00260">
    <property type="entry name" value="CHEMTRNSDUCR"/>
</dbReference>
<sequence>MSTAVTPVEPTRPDACFYVGTTIFSHGGHAMSNPLEIVELTHHVRKIATGKISDINDINRETTFLALNALIEAARAGNAGRGFAVVANQVKHVSARIGEITTVLNRELAGSLTRLTDLGDSMIERLRSHEGQRCADLALNMIDVIDRNLYERSCDVRWWATDSAVVDCLANTSADTRAYASRRLSVILDSYTVYRDLWIIDAAGNVVANGRPDTYAVHGRNVAEAGWFRDAMKTPSGADFVAGDIEELALLKHAHVATYATAIRENGAVDGTPLGALVIFFDWAPQASAVVKGVRLTDEEWRRTRCMIVNAQHRVIASSDDKGVLDEQFRLNTGGRAAGFYQLTDGRTVSFAATPGYESYRGLGWYGVIVQSPTA</sequence>
<keyword evidence="1" id="KW-0145">Chemotaxis</keyword>
<dbReference type="AlphaFoldDB" id="A0AAP5UW61"/>
<evidence type="ECO:0000313" key="6">
    <source>
        <dbReference type="Proteomes" id="UP001246473"/>
    </source>
</evidence>
<reference evidence="5" key="1">
    <citation type="submission" date="2022-08" db="EMBL/GenBank/DDBJ databases">
        <authorList>
            <person name="Kim S.-J."/>
        </authorList>
    </citation>
    <scope>NUCLEOTIDE SEQUENCE</scope>
    <source>
        <strain evidence="5">KJ</strain>
    </source>
</reference>
<dbReference type="PANTHER" id="PTHR43531:SF11">
    <property type="entry name" value="METHYL-ACCEPTING CHEMOTAXIS PROTEIN 3"/>
    <property type="match status" value="1"/>
</dbReference>
<dbReference type="InterPro" id="IPR004089">
    <property type="entry name" value="MCPsignal_dom"/>
</dbReference>
<dbReference type="Pfam" id="PF00015">
    <property type="entry name" value="MCPsignal"/>
    <property type="match status" value="1"/>
</dbReference>
<keyword evidence="3" id="KW-0807">Transducer</keyword>
<dbReference type="PANTHER" id="PTHR43531">
    <property type="entry name" value="PROTEIN ICFG"/>
    <property type="match status" value="1"/>
</dbReference>
<dbReference type="InterPro" id="IPR051310">
    <property type="entry name" value="MCP_chemotaxis"/>
</dbReference>
<dbReference type="InterPro" id="IPR004090">
    <property type="entry name" value="Chemotax_Me-accpt_rcpt"/>
</dbReference>
<dbReference type="SUPFAM" id="SSF58104">
    <property type="entry name" value="Methyl-accepting chemotaxis protein (MCP) signaling domain"/>
    <property type="match status" value="1"/>
</dbReference>
<evidence type="ECO:0000256" key="1">
    <source>
        <dbReference type="ARBA" id="ARBA00022500"/>
    </source>
</evidence>
<dbReference type="PROSITE" id="PS50111">
    <property type="entry name" value="CHEMOTAXIS_TRANSDUC_2"/>
    <property type="match status" value="1"/>
</dbReference>
<proteinExistence type="inferred from homology"/>
<dbReference type="GO" id="GO:0004888">
    <property type="term" value="F:transmembrane signaling receptor activity"/>
    <property type="evidence" value="ECO:0007669"/>
    <property type="project" value="InterPro"/>
</dbReference>
<evidence type="ECO:0000259" key="4">
    <source>
        <dbReference type="PROSITE" id="PS50111"/>
    </source>
</evidence>